<dbReference type="InterPro" id="IPR005787">
    <property type="entry name" value="Thr_deHydtase_biosynth"/>
</dbReference>
<dbReference type="Pfam" id="PF00291">
    <property type="entry name" value="PALP"/>
    <property type="match status" value="1"/>
</dbReference>
<evidence type="ECO:0000256" key="1">
    <source>
        <dbReference type="ARBA" id="ARBA00001274"/>
    </source>
</evidence>
<dbReference type="InterPro" id="IPR038110">
    <property type="entry name" value="TD_ACT-like_sf"/>
</dbReference>
<proteinExistence type="inferred from homology"/>
<dbReference type="Gene3D" id="3.40.50.1100">
    <property type="match status" value="2"/>
</dbReference>
<evidence type="ECO:0000313" key="14">
    <source>
        <dbReference type="EMBL" id="EIE22559.1"/>
    </source>
</evidence>
<feature type="domain" description="ACT-like" evidence="13">
    <location>
        <begin position="541"/>
        <end position="615"/>
    </location>
</feature>
<dbReference type="GO" id="GO:0030170">
    <property type="term" value="F:pyridoxal phosphate binding"/>
    <property type="evidence" value="ECO:0007669"/>
    <property type="project" value="InterPro"/>
</dbReference>
<evidence type="ECO:0000256" key="6">
    <source>
        <dbReference type="ARBA" id="ARBA00022624"/>
    </source>
</evidence>
<dbReference type="GeneID" id="17040546"/>
<evidence type="ECO:0000256" key="12">
    <source>
        <dbReference type="SAM" id="MobiDB-lite"/>
    </source>
</evidence>
<dbReference type="OrthoDB" id="4418812at2759"/>
<dbReference type="InterPro" id="IPR000634">
    <property type="entry name" value="Ser/Thr_deHydtase_PyrdxlP-BS"/>
</dbReference>
<dbReference type="KEGG" id="csl:COCSUDRAFT_23890"/>
<evidence type="ECO:0000256" key="3">
    <source>
        <dbReference type="ARBA" id="ARBA00004810"/>
    </source>
</evidence>
<keyword evidence="10 11" id="KW-0100">Branched-chain amino acid biosynthesis</keyword>
<feature type="domain" description="ACT-like" evidence="13">
    <location>
        <begin position="642"/>
        <end position="725"/>
    </location>
</feature>
<dbReference type="STRING" id="574566.I0YVZ0"/>
<evidence type="ECO:0000313" key="15">
    <source>
        <dbReference type="Proteomes" id="UP000007264"/>
    </source>
</evidence>
<dbReference type="CDD" id="cd01562">
    <property type="entry name" value="Thr-dehyd"/>
    <property type="match status" value="1"/>
</dbReference>
<dbReference type="GO" id="GO:0003941">
    <property type="term" value="F:L-serine ammonia-lyase activity"/>
    <property type="evidence" value="ECO:0007669"/>
    <property type="project" value="TreeGrafter"/>
</dbReference>
<dbReference type="InterPro" id="IPR036052">
    <property type="entry name" value="TrpB-like_PALP_sf"/>
</dbReference>
<evidence type="ECO:0000256" key="7">
    <source>
        <dbReference type="ARBA" id="ARBA00022737"/>
    </source>
</evidence>
<dbReference type="InterPro" id="IPR001721">
    <property type="entry name" value="TD_ACT-like"/>
</dbReference>
<dbReference type="NCBIfam" id="NF006674">
    <property type="entry name" value="PRK09224.1"/>
    <property type="match status" value="1"/>
</dbReference>
<evidence type="ECO:0000256" key="11">
    <source>
        <dbReference type="RuleBase" id="RU362012"/>
    </source>
</evidence>
<dbReference type="InterPro" id="IPR001926">
    <property type="entry name" value="TrpB-like_PALP"/>
</dbReference>
<dbReference type="GO" id="GO:0004794">
    <property type="term" value="F:threonine deaminase activity"/>
    <property type="evidence" value="ECO:0007669"/>
    <property type="project" value="UniProtKB-UniRule"/>
</dbReference>
<dbReference type="PANTHER" id="PTHR48078:SF11">
    <property type="entry name" value="THREONINE DEHYDRATASE, MITOCHONDRIAL"/>
    <property type="match status" value="1"/>
</dbReference>
<dbReference type="eggNOG" id="KOG1250">
    <property type="taxonomic scope" value="Eukaryota"/>
</dbReference>
<dbReference type="Pfam" id="PF00585">
    <property type="entry name" value="Thr_dehydrat_C"/>
    <property type="match status" value="2"/>
</dbReference>
<dbReference type="EC" id="4.3.1.19" evidence="11"/>
<dbReference type="NCBIfam" id="TIGR01124">
    <property type="entry name" value="ilvA_2Cterm"/>
    <property type="match status" value="1"/>
</dbReference>
<feature type="compositionally biased region" description="Low complexity" evidence="12">
    <location>
        <begin position="95"/>
        <end position="108"/>
    </location>
</feature>
<feature type="compositionally biased region" description="Polar residues" evidence="12">
    <location>
        <begin position="124"/>
        <end position="137"/>
    </location>
</feature>
<comment type="similarity">
    <text evidence="4 11">Belongs to the serine/threonine dehydratase family.</text>
</comment>
<comment type="pathway">
    <text evidence="3 11">Amino-acid biosynthesis; L-isoleucine biosynthesis; 2-oxobutanoate from L-threonine: step 1/1.</text>
</comment>
<gene>
    <name evidence="14" type="ORF">COCSUDRAFT_23890</name>
</gene>
<dbReference type="EMBL" id="AGSI01000009">
    <property type="protein sequence ID" value="EIE22559.1"/>
    <property type="molecule type" value="Genomic_DNA"/>
</dbReference>
<evidence type="ECO:0000256" key="5">
    <source>
        <dbReference type="ARBA" id="ARBA00022605"/>
    </source>
</evidence>
<keyword evidence="15" id="KW-1185">Reference proteome</keyword>
<keyword evidence="6 11" id="KW-0412">Isoleucine biosynthesis</keyword>
<evidence type="ECO:0000256" key="8">
    <source>
        <dbReference type="ARBA" id="ARBA00022898"/>
    </source>
</evidence>
<dbReference type="PROSITE" id="PS00165">
    <property type="entry name" value="DEHYDRATASE_SER_THR"/>
    <property type="match status" value="1"/>
</dbReference>
<dbReference type="PROSITE" id="PS51672">
    <property type="entry name" value="ACT_LIKE"/>
    <property type="match status" value="2"/>
</dbReference>
<keyword evidence="9 11" id="KW-0456">Lyase</keyword>
<dbReference type="SUPFAM" id="SSF53686">
    <property type="entry name" value="Tryptophan synthase beta subunit-like PLP-dependent enzymes"/>
    <property type="match status" value="1"/>
</dbReference>
<comment type="cofactor">
    <cofactor evidence="2 11">
        <name>pyridoxal 5'-phosphate</name>
        <dbReference type="ChEBI" id="CHEBI:597326"/>
    </cofactor>
</comment>
<reference evidence="14 15" key="1">
    <citation type="journal article" date="2012" name="Genome Biol.">
        <title>The genome of the polar eukaryotic microalga coccomyxa subellipsoidea reveals traits of cold adaptation.</title>
        <authorList>
            <person name="Blanc G."/>
            <person name="Agarkova I."/>
            <person name="Grimwood J."/>
            <person name="Kuo A."/>
            <person name="Brueggeman A."/>
            <person name="Dunigan D."/>
            <person name="Gurnon J."/>
            <person name="Ladunga I."/>
            <person name="Lindquist E."/>
            <person name="Lucas S."/>
            <person name="Pangilinan J."/>
            <person name="Proschold T."/>
            <person name="Salamov A."/>
            <person name="Schmutz J."/>
            <person name="Weeks D."/>
            <person name="Yamada T."/>
            <person name="Claverie J.M."/>
            <person name="Grigoriev I."/>
            <person name="Van Etten J."/>
            <person name="Lomsadze A."/>
            <person name="Borodovsky M."/>
        </authorList>
    </citation>
    <scope>NUCLEOTIDE SEQUENCE [LARGE SCALE GENOMIC DNA]</scope>
    <source>
        <strain evidence="14 15">C-169</strain>
    </source>
</reference>
<keyword evidence="8 11" id="KW-0663">Pyridoxal phosphate</keyword>
<dbReference type="InterPro" id="IPR050147">
    <property type="entry name" value="Ser/Thr_Dehydratase"/>
</dbReference>
<keyword evidence="5 11" id="KW-0028">Amino-acid biosynthesis</keyword>
<accession>I0YVZ0</accession>
<dbReference type="UniPathway" id="UPA00047">
    <property type="reaction ID" value="UER00054"/>
</dbReference>
<keyword evidence="7" id="KW-0677">Repeat</keyword>
<dbReference type="Gene3D" id="3.40.1020.10">
    <property type="entry name" value="Biosynthetic Threonine Deaminase, Domain 3"/>
    <property type="match status" value="1"/>
</dbReference>
<dbReference type="GO" id="GO:0006567">
    <property type="term" value="P:L-threonine catabolic process"/>
    <property type="evidence" value="ECO:0007669"/>
    <property type="project" value="TreeGrafter"/>
</dbReference>
<name>I0YVZ0_COCSC</name>
<dbReference type="PANTHER" id="PTHR48078">
    <property type="entry name" value="THREONINE DEHYDRATASE, MITOCHONDRIAL-RELATED"/>
    <property type="match status" value="1"/>
</dbReference>
<dbReference type="GO" id="GO:0006565">
    <property type="term" value="P:L-serine catabolic process"/>
    <property type="evidence" value="ECO:0007669"/>
    <property type="project" value="TreeGrafter"/>
</dbReference>
<sequence length="736" mass="78196">MQRSMDQRPNLSSVVQSVELKAPLRSSFLGNNVRSKLHLTCRPIRHRSGLRLCTTGSQAGVRDADCACTACTAPSRAVSSCGLSAARRRLQVVSATAPSSSEATSELADVPSTADQDSVRRLQPDSNGAVSTASSSGNGSGVHDHGVNGSQAFTQLVRAPEDLMMEPGVLSSLDRGGSCHPADVFRCTGCSEPTCQTSEGCQQMQWRFQPGGYLREILTARVYDVAVETPLELAAGLSLSLDNRLFLKREDLQPVFSFKLRGAYNKMASLTPEQRQRGVIASSAGNHAQGVALAAARLGCKATICMPVTTPGIKVDAVRRLGATVEMVGESYTETQSHAQAKAAEEGLVFVAPYDDPYTIAGQGTIGTEVLRQLSSADLDGLHAIFVAIGGGGLIAGIAAYVKALRPGVKIIGVEPTGANAMALSLAAGRRVTLSKVDAFADGVAVKEVGMETFRLCRELVDGVVLVDNSAISAAIKDVFNETRSILEPAGAVAVAGAKAYLSRHGLKGVTAVAVTSGANMNFDRLRLVTELADIGGLREAMLATTIPERHGSFAAFLDIAINDASLQITEFKYRFSAGSEAHILWGLGIRSPSEVTDVVDRLNAAGNPTLDISSIEAAQVHLRHLVGGRARSFMGELPHERIFQVDFPERPGALRKFLSAVSPDFLLTLFHYRKTGDNVAHGVHAGNRSTKLLVGIQVQPHQEEAFAVAQEQLAADFTFEELSGKARQVFMMFIS</sequence>
<dbReference type="AlphaFoldDB" id="I0YVZ0"/>
<dbReference type="RefSeq" id="XP_005647103.1">
    <property type="nucleotide sequence ID" value="XM_005647046.1"/>
</dbReference>
<comment type="caution">
    <text evidence="14">The sequence shown here is derived from an EMBL/GenBank/DDBJ whole genome shotgun (WGS) entry which is preliminary data.</text>
</comment>
<evidence type="ECO:0000259" key="13">
    <source>
        <dbReference type="PROSITE" id="PS51672"/>
    </source>
</evidence>
<evidence type="ECO:0000256" key="10">
    <source>
        <dbReference type="ARBA" id="ARBA00023304"/>
    </source>
</evidence>
<protein>
    <recommendedName>
        <fullName evidence="11">Threonine dehydratase</fullName>
        <ecNumber evidence="11">4.3.1.19</ecNumber>
    </recommendedName>
    <alternativeName>
        <fullName evidence="11">Threonine deaminase</fullName>
    </alternativeName>
</protein>
<dbReference type="InterPro" id="IPR045865">
    <property type="entry name" value="ACT-like_dom_sf"/>
</dbReference>
<dbReference type="SUPFAM" id="SSF55021">
    <property type="entry name" value="ACT-like"/>
    <property type="match status" value="2"/>
</dbReference>
<dbReference type="GO" id="GO:0009097">
    <property type="term" value="P:isoleucine biosynthetic process"/>
    <property type="evidence" value="ECO:0007669"/>
    <property type="project" value="UniProtKB-UniRule"/>
</dbReference>
<evidence type="ECO:0000256" key="2">
    <source>
        <dbReference type="ARBA" id="ARBA00001933"/>
    </source>
</evidence>
<evidence type="ECO:0000256" key="9">
    <source>
        <dbReference type="ARBA" id="ARBA00023239"/>
    </source>
</evidence>
<comment type="catalytic activity">
    <reaction evidence="1 11">
        <text>L-threonine = 2-oxobutanoate + NH4(+)</text>
        <dbReference type="Rhea" id="RHEA:22108"/>
        <dbReference type="ChEBI" id="CHEBI:16763"/>
        <dbReference type="ChEBI" id="CHEBI:28938"/>
        <dbReference type="ChEBI" id="CHEBI:57926"/>
        <dbReference type="EC" id="4.3.1.19"/>
    </reaction>
</comment>
<organism evidence="14 15">
    <name type="scientific">Coccomyxa subellipsoidea (strain C-169)</name>
    <name type="common">Green microalga</name>
    <dbReference type="NCBI Taxonomy" id="574566"/>
    <lineage>
        <taxon>Eukaryota</taxon>
        <taxon>Viridiplantae</taxon>
        <taxon>Chlorophyta</taxon>
        <taxon>core chlorophytes</taxon>
        <taxon>Trebouxiophyceae</taxon>
        <taxon>Trebouxiophyceae incertae sedis</taxon>
        <taxon>Coccomyxaceae</taxon>
        <taxon>Coccomyxa</taxon>
        <taxon>Coccomyxa subellipsoidea</taxon>
    </lineage>
</organism>
<evidence type="ECO:0000256" key="4">
    <source>
        <dbReference type="ARBA" id="ARBA00010869"/>
    </source>
</evidence>
<dbReference type="Proteomes" id="UP000007264">
    <property type="component" value="Unassembled WGS sequence"/>
</dbReference>
<feature type="region of interest" description="Disordered" evidence="12">
    <location>
        <begin position="95"/>
        <end position="147"/>
    </location>
</feature>
<dbReference type="FunFam" id="3.40.50.1100:FF:000008">
    <property type="entry name" value="L-threonine dehydratase"/>
    <property type="match status" value="1"/>
</dbReference>